<keyword evidence="4" id="KW-0804">Transcription</keyword>
<evidence type="ECO:0000256" key="1">
    <source>
        <dbReference type="ARBA" id="ARBA00009437"/>
    </source>
</evidence>
<feature type="domain" description="HTH lysR-type" evidence="5">
    <location>
        <begin position="1"/>
        <end position="58"/>
    </location>
</feature>
<dbReference type="Proteomes" id="UP000679992">
    <property type="component" value="Unassembled WGS sequence"/>
</dbReference>
<comment type="caution">
    <text evidence="6">The sequence shown here is derived from an EMBL/GenBank/DDBJ whole genome shotgun (WGS) entry which is preliminary data.</text>
</comment>
<name>A0ABQ4MJ95_9BACL</name>
<dbReference type="Pfam" id="PF00126">
    <property type="entry name" value="HTH_1"/>
    <property type="match status" value="1"/>
</dbReference>
<proteinExistence type="inferred from homology"/>
<evidence type="ECO:0000256" key="3">
    <source>
        <dbReference type="ARBA" id="ARBA00023125"/>
    </source>
</evidence>
<dbReference type="PANTHER" id="PTHR30419">
    <property type="entry name" value="HTH-TYPE TRANSCRIPTIONAL REGULATOR YBHD"/>
    <property type="match status" value="1"/>
</dbReference>
<dbReference type="Gene3D" id="1.10.10.10">
    <property type="entry name" value="Winged helix-like DNA-binding domain superfamily/Winged helix DNA-binding domain"/>
    <property type="match status" value="1"/>
</dbReference>
<keyword evidence="2" id="KW-0805">Transcription regulation</keyword>
<dbReference type="InterPro" id="IPR000847">
    <property type="entry name" value="LysR_HTH_N"/>
</dbReference>
<dbReference type="CDD" id="cd05466">
    <property type="entry name" value="PBP2_LTTR_substrate"/>
    <property type="match status" value="1"/>
</dbReference>
<evidence type="ECO:0000256" key="2">
    <source>
        <dbReference type="ARBA" id="ARBA00023015"/>
    </source>
</evidence>
<dbReference type="Gene3D" id="3.40.190.290">
    <property type="match status" value="1"/>
</dbReference>
<evidence type="ECO:0000256" key="4">
    <source>
        <dbReference type="ARBA" id="ARBA00023163"/>
    </source>
</evidence>
<reference evidence="6 7" key="1">
    <citation type="submission" date="2021-03" db="EMBL/GenBank/DDBJ databases">
        <title>Antimicrobial resistance genes in bacteria isolated from Japanese honey, and their potential for conferring macrolide and lincosamide resistance in the American foulbrood pathogen Paenibacillus larvae.</title>
        <authorList>
            <person name="Okamoto M."/>
            <person name="Kumagai M."/>
            <person name="Kanamori H."/>
            <person name="Takamatsu D."/>
        </authorList>
    </citation>
    <scope>NUCLEOTIDE SEQUENCE [LARGE SCALE GENOMIC DNA]</scope>
    <source>
        <strain evidence="6 7">J42TS3</strain>
    </source>
</reference>
<dbReference type="RefSeq" id="WP_213656767.1">
    <property type="nucleotide sequence ID" value="NZ_BOSL01000029.1"/>
</dbReference>
<dbReference type="InterPro" id="IPR036388">
    <property type="entry name" value="WH-like_DNA-bd_sf"/>
</dbReference>
<dbReference type="SUPFAM" id="SSF53850">
    <property type="entry name" value="Periplasmic binding protein-like II"/>
    <property type="match status" value="1"/>
</dbReference>
<dbReference type="InterPro" id="IPR005119">
    <property type="entry name" value="LysR_subst-bd"/>
</dbReference>
<dbReference type="EMBL" id="BOSL01000029">
    <property type="protein sequence ID" value="GIP56056.1"/>
    <property type="molecule type" value="Genomic_DNA"/>
</dbReference>
<keyword evidence="7" id="KW-1185">Reference proteome</keyword>
<gene>
    <name evidence="6" type="ORF">J42TS3_50910</name>
</gene>
<dbReference type="PRINTS" id="PR00039">
    <property type="entry name" value="HTHLYSR"/>
</dbReference>
<evidence type="ECO:0000313" key="6">
    <source>
        <dbReference type="EMBL" id="GIP56056.1"/>
    </source>
</evidence>
<evidence type="ECO:0000313" key="7">
    <source>
        <dbReference type="Proteomes" id="UP000679992"/>
    </source>
</evidence>
<evidence type="ECO:0000259" key="5">
    <source>
        <dbReference type="PROSITE" id="PS50931"/>
    </source>
</evidence>
<dbReference type="SUPFAM" id="SSF46785">
    <property type="entry name" value="Winged helix' DNA-binding domain"/>
    <property type="match status" value="1"/>
</dbReference>
<protein>
    <submittedName>
        <fullName evidence="6">LysR family transcriptional regulator</fullName>
    </submittedName>
</protein>
<dbReference type="Pfam" id="PF03466">
    <property type="entry name" value="LysR_substrate"/>
    <property type="match status" value="1"/>
</dbReference>
<dbReference type="InterPro" id="IPR050950">
    <property type="entry name" value="HTH-type_LysR_regulators"/>
</dbReference>
<sequence length="289" mass="32788">MDIRQLRYFLTIAEEGQITSAAKKLQMAQPPLSQQLKLLEEELGVKLVERGSRSIQLTDAGEMLRRRAQQIVDLTDSASREIRDFAKGLNGTLPIGTVSSSGSTLLTDRLFEFHKTYAGVKFEIHEGNTFRIIELLKSGIIEVGIVRTPFHTAGLETKYAEPEPMIAVMHPDYDWNQAQESISIQELRERPLIIYRRFEQLIRDTCLKSGFEPEVFCKNDDARTTLQWANAGLGIGIMPRSALKLVSHDNLVYKVIQSEALRTQIAAIWTKDRYLSTLAQKFIESFGKE</sequence>
<dbReference type="PROSITE" id="PS50931">
    <property type="entry name" value="HTH_LYSR"/>
    <property type="match status" value="1"/>
</dbReference>
<keyword evidence="3" id="KW-0238">DNA-binding</keyword>
<dbReference type="PANTHER" id="PTHR30419:SF28">
    <property type="entry name" value="HTH-TYPE TRANSCRIPTIONAL REGULATOR BSDA"/>
    <property type="match status" value="1"/>
</dbReference>
<accession>A0ABQ4MJ95</accession>
<dbReference type="InterPro" id="IPR036390">
    <property type="entry name" value="WH_DNA-bd_sf"/>
</dbReference>
<comment type="similarity">
    <text evidence="1">Belongs to the LysR transcriptional regulatory family.</text>
</comment>
<organism evidence="6 7">
    <name type="scientific">Paenibacillus vini</name>
    <dbReference type="NCBI Taxonomy" id="1476024"/>
    <lineage>
        <taxon>Bacteria</taxon>
        <taxon>Bacillati</taxon>
        <taxon>Bacillota</taxon>
        <taxon>Bacilli</taxon>
        <taxon>Bacillales</taxon>
        <taxon>Paenibacillaceae</taxon>
        <taxon>Paenibacillus</taxon>
    </lineage>
</organism>